<keyword evidence="4" id="KW-1185">Reference proteome</keyword>
<dbReference type="GO" id="GO:0016616">
    <property type="term" value="F:oxidoreductase activity, acting on the CH-OH group of donors, NAD or NADP as acceptor"/>
    <property type="evidence" value="ECO:0007669"/>
    <property type="project" value="TreeGrafter"/>
</dbReference>
<dbReference type="Proteomes" id="UP000199529">
    <property type="component" value="Unassembled WGS sequence"/>
</dbReference>
<dbReference type="FunFam" id="3.40.50.720:FF:000084">
    <property type="entry name" value="Short-chain dehydrogenase reductase"/>
    <property type="match status" value="1"/>
</dbReference>
<dbReference type="STRING" id="418495.SAMN05216215_1014103"/>
<dbReference type="AlphaFoldDB" id="A0A1H3E4U3"/>
<accession>A0A1H3E4U3</accession>
<evidence type="ECO:0000256" key="1">
    <source>
        <dbReference type="ARBA" id="ARBA00006484"/>
    </source>
</evidence>
<dbReference type="CDD" id="cd05233">
    <property type="entry name" value="SDR_c"/>
    <property type="match status" value="1"/>
</dbReference>
<dbReference type="Gene3D" id="3.40.50.720">
    <property type="entry name" value="NAD(P)-binding Rossmann-like Domain"/>
    <property type="match status" value="1"/>
</dbReference>
<proteinExistence type="inferred from homology"/>
<comment type="similarity">
    <text evidence="1">Belongs to the short-chain dehydrogenases/reductases (SDR) family.</text>
</comment>
<dbReference type="EMBL" id="FNOK01000014">
    <property type="protein sequence ID" value="SDX73701.1"/>
    <property type="molecule type" value="Genomic_DNA"/>
</dbReference>
<dbReference type="InterPro" id="IPR036291">
    <property type="entry name" value="NAD(P)-bd_dom_sf"/>
</dbReference>
<dbReference type="PRINTS" id="PR00080">
    <property type="entry name" value="SDRFAMILY"/>
</dbReference>
<evidence type="ECO:0000256" key="2">
    <source>
        <dbReference type="ARBA" id="ARBA00023002"/>
    </source>
</evidence>
<reference evidence="4" key="1">
    <citation type="submission" date="2016-10" db="EMBL/GenBank/DDBJ databases">
        <authorList>
            <person name="Varghese N."/>
            <person name="Submissions S."/>
        </authorList>
    </citation>
    <scope>NUCLEOTIDE SEQUENCE [LARGE SCALE GENOMIC DNA]</scope>
    <source>
        <strain evidence="4">CGMCC 4.3530</strain>
    </source>
</reference>
<evidence type="ECO:0000313" key="3">
    <source>
        <dbReference type="EMBL" id="SDX73701.1"/>
    </source>
</evidence>
<dbReference type="SUPFAM" id="SSF51735">
    <property type="entry name" value="NAD(P)-binding Rossmann-fold domains"/>
    <property type="match status" value="1"/>
</dbReference>
<organism evidence="3 4">
    <name type="scientific">Saccharopolyspora shandongensis</name>
    <dbReference type="NCBI Taxonomy" id="418495"/>
    <lineage>
        <taxon>Bacteria</taxon>
        <taxon>Bacillati</taxon>
        <taxon>Actinomycetota</taxon>
        <taxon>Actinomycetes</taxon>
        <taxon>Pseudonocardiales</taxon>
        <taxon>Pseudonocardiaceae</taxon>
        <taxon>Saccharopolyspora</taxon>
    </lineage>
</organism>
<name>A0A1H3E4U3_9PSEU</name>
<gene>
    <name evidence="3" type="ORF">SAMN05216215_1014103</name>
</gene>
<protein>
    <submittedName>
        <fullName evidence="3">3alpha(Or 20beta)-hydroxysteroid dehydrogenase</fullName>
    </submittedName>
</protein>
<keyword evidence="2" id="KW-0560">Oxidoreductase</keyword>
<dbReference type="PANTHER" id="PTHR42760:SF133">
    <property type="entry name" value="3-OXOACYL-[ACYL-CARRIER-PROTEIN] REDUCTASE"/>
    <property type="match status" value="1"/>
</dbReference>
<dbReference type="PRINTS" id="PR00081">
    <property type="entry name" value="GDHRDH"/>
</dbReference>
<dbReference type="InterPro" id="IPR002347">
    <property type="entry name" value="SDR_fam"/>
</dbReference>
<dbReference type="Pfam" id="PF13561">
    <property type="entry name" value="adh_short_C2"/>
    <property type="match status" value="1"/>
</dbReference>
<evidence type="ECO:0000313" key="4">
    <source>
        <dbReference type="Proteomes" id="UP000199529"/>
    </source>
</evidence>
<dbReference type="PANTHER" id="PTHR42760">
    <property type="entry name" value="SHORT-CHAIN DEHYDROGENASES/REDUCTASES FAMILY MEMBER"/>
    <property type="match status" value="1"/>
</dbReference>
<sequence length="264" mass="27265">MVHRTKRLLGDLARGMWDVTEQLVDLRDKVVFITGAAQGQGAVHARTLARLGADVVLADLDQGAVAAVAAELDVKTLALELDVRSKSAWAEAMRRARAEFGRVDVLVNNAGFYGLAPLAALEEDHLARALDVNLVGPILGMQAVLPLMRDRGGSIINVASTAGLTGFAGGIGYGASKWGLRGASKSAAKELGEFGIRVNCICPGAIDTAMISEETRAGGGAVANQPIPRAGAPAEVSALVAFLAGDASSYCTGQDFVIDGGQTI</sequence>